<dbReference type="EMBL" id="MSFO01000003">
    <property type="protein sequence ID" value="PLB50117.1"/>
    <property type="molecule type" value="Genomic_DNA"/>
</dbReference>
<evidence type="ECO:0000256" key="5">
    <source>
        <dbReference type="SAM" id="MobiDB-lite"/>
    </source>
</evidence>
<dbReference type="GO" id="GO:0008270">
    <property type="term" value="F:zinc ion binding"/>
    <property type="evidence" value="ECO:0007669"/>
    <property type="project" value="InterPro"/>
</dbReference>
<feature type="compositionally biased region" description="Low complexity" evidence="5">
    <location>
        <begin position="112"/>
        <end position="128"/>
    </location>
</feature>
<evidence type="ECO:0000256" key="4">
    <source>
        <dbReference type="ARBA" id="ARBA00023242"/>
    </source>
</evidence>
<keyword evidence="2" id="KW-0238">DNA-binding</keyword>
<name>A0A2I2GB89_9EURO</name>
<sequence length="504" mass="56234">MSTPRQRSHHSCWTCKARRRKCDRGRPACRVCSDRGILCEGYEVRLRWGSGIASRGRFTGAGEPVVASVPVRVKGRRRDLTREGIGLGLHVEGEIKSSMVLPMGQEYRLGDSPSESSGRSPESCSGRSTEGERLFQEFLSFGIHILHSTTVHDEGNLLAPRLPELCRQSEALYAICLALQASISESNPRFLEYFDAALNQFRTELARSMERLSDGTFTAGLLLCSIGLVHGLPWTMHLHGIHTILQHQGLDTQYRQQSPFRSHLHEVMGVMDLPSFAIGRQNPPLGFWRRYCRNRGGIDDVEVVSGLPRSLLDIFSCVGEGGATEEDFWDWPGSQGSFLQCQLWEAYRLAGMLTVRYAQLHGLSGQAIGSRSRSRSLSTSKSQSRARERERERTLPSTKVLVLRILSCLDAIARGSIEPDGKDSLVLNAIHYPIFVTGLQTGILDEDPGLKQVLRGCVALRRSRAEVGRDGQVLMDLLEEWWQSDRETSVHQLAQSRALELGLL</sequence>
<organism evidence="7 8">
    <name type="scientific">Aspergillus steynii IBT 23096</name>
    <dbReference type="NCBI Taxonomy" id="1392250"/>
    <lineage>
        <taxon>Eukaryota</taxon>
        <taxon>Fungi</taxon>
        <taxon>Dikarya</taxon>
        <taxon>Ascomycota</taxon>
        <taxon>Pezizomycotina</taxon>
        <taxon>Eurotiomycetes</taxon>
        <taxon>Eurotiomycetidae</taxon>
        <taxon>Eurotiales</taxon>
        <taxon>Aspergillaceae</taxon>
        <taxon>Aspergillus</taxon>
        <taxon>Aspergillus subgen. Circumdati</taxon>
    </lineage>
</organism>
<dbReference type="GO" id="GO:0000976">
    <property type="term" value="F:transcription cis-regulatory region binding"/>
    <property type="evidence" value="ECO:0007669"/>
    <property type="project" value="TreeGrafter"/>
</dbReference>
<dbReference type="SUPFAM" id="SSF57701">
    <property type="entry name" value="Zn2/Cys6 DNA-binding domain"/>
    <property type="match status" value="1"/>
</dbReference>
<dbReference type="PANTHER" id="PTHR37534">
    <property type="entry name" value="TRANSCRIPTIONAL ACTIVATOR PROTEIN UGA3"/>
    <property type="match status" value="1"/>
</dbReference>
<evidence type="ECO:0000313" key="8">
    <source>
        <dbReference type="Proteomes" id="UP000234275"/>
    </source>
</evidence>
<dbReference type="CDD" id="cd00067">
    <property type="entry name" value="GAL4"/>
    <property type="match status" value="1"/>
</dbReference>
<dbReference type="Pfam" id="PF00172">
    <property type="entry name" value="Zn_clus"/>
    <property type="match status" value="1"/>
</dbReference>
<dbReference type="RefSeq" id="XP_024705419.1">
    <property type="nucleotide sequence ID" value="XM_024845530.1"/>
</dbReference>
<keyword evidence="1" id="KW-0805">Transcription regulation</keyword>
<dbReference type="GeneID" id="36553229"/>
<comment type="caution">
    <text evidence="7">The sequence shown here is derived from an EMBL/GenBank/DDBJ whole genome shotgun (WGS) entry which is preliminary data.</text>
</comment>
<dbReference type="Gene3D" id="4.10.240.10">
    <property type="entry name" value="Zn(2)-C6 fungal-type DNA-binding domain"/>
    <property type="match status" value="1"/>
</dbReference>
<keyword evidence="4" id="KW-0539">Nucleus</keyword>
<feature type="region of interest" description="Disordered" evidence="5">
    <location>
        <begin position="106"/>
        <end position="128"/>
    </location>
</feature>
<dbReference type="STRING" id="1392250.A0A2I2GB89"/>
<evidence type="ECO:0000256" key="1">
    <source>
        <dbReference type="ARBA" id="ARBA00023015"/>
    </source>
</evidence>
<feature type="region of interest" description="Disordered" evidence="5">
    <location>
        <begin position="371"/>
        <end position="393"/>
    </location>
</feature>
<keyword evidence="8" id="KW-1185">Reference proteome</keyword>
<dbReference type="Proteomes" id="UP000234275">
    <property type="component" value="Unassembled WGS sequence"/>
</dbReference>
<evidence type="ECO:0000256" key="3">
    <source>
        <dbReference type="ARBA" id="ARBA00023163"/>
    </source>
</evidence>
<dbReference type="InterPro" id="IPR036864">
    <property type="entry name" value="Zn2-C6_fun-type_DNA-bd_sf"/>
</dbReference>
<gene>
    <name evidence="7" type="ORF">P170DRAFT_380493</name>
</gene>
<dbReference type="AlphaFoldDB" id="A0A2I2GB89"/>
<dbReference type="SMART" id="SM00066">
    <property type="entry name" value="GAL4"/>
    <property type="match status" value="1"/>
</dbReference>
<dbReference type="GO" id="GO:0045944">
    <property type="term" value="P:positive regulation of transcription by RNA polymerase II"/>
    <property type="evidence" value="ECO:0007669"/>
    <property type="project" value="TreeGrafter"/>
</dbReference>
<reference evidence="7 8" key="1">
    <citation type="submission" date="2016-12" db="EMBL/GenBank/DDBJ databases">
        <title>The genomes of Aspergillus section Nigri reveals drivers in fungal speciation.</title>
        <authorList>
            <consortium name="DOE Joint Genome Institute"/>
            <person name="Vesth T.C."/>
            <person name="Nybo J."/>
            <person name="Theobald S."/>
            <person name="Brandl J."/>
            <person name="Frisvad J.C."/>
            <person name="Nielsen K.F."/>
            <person name="Lyhne E.K."/>
            <person name="Kogle M.E."/>
            <person name="Kuo A."/>
            <person name="Riley R."/>
            <person name="Clum A."/>
            <person name="Nolan M."/>
            <person name="Lipzen A."/>
            <person name="Salamov A."/>
            <person name="Henrissat B."/>
            <person name="Wiebenga A."/>
            <person name="De Vries R.P."/>
            <person name="Grigoriev I.V."/>
            <person name="Mortensen U.H."/>
            <person name="Andersen M.R."/>
            <person name="Baker S.E."/>
        </authorList>
    </citation>
    <scope>NUCLEOTIDE SEQUENCE [LARGE SCALE GENOMIC DNA]</scope>
    <source>
        <strain evidence="7 8">IBT 23096</strain>
    </source>
</reference>
<accession>A0A2I2GB89</accession>
<evidence type="ECO:0000256" key="2">
    <source>
        <dbReference type="ARBA" id="ARBA00023125"/>
    </source>
</evidence>
<dbReference type="OrthoDB" id="3251668at2759"/>
<dbReference type="PROSITE" id="PS00463">
    <property type="entry name" value="ZN2_CY6_FUNGAL_1"/>
    <property type="match status" value="1"/>
</dbReference>
<dbReference type="PANTHER" id="PTHR37534:SF44">
    <property type="entry name" value="ZN(II)2CYS6 TRANSCRIPTION FACTOR (EUROFUNG)"/>
    <property type="match status" value="1"/>
</dbReference>
<dbReference type="PROSITE" id="PS50048">
    <property type="entry name" value="ZN2_CY6_FUNGAL_2"/>
    <property type="match status" value="1"/>
</dbReference>
<protein>
    <recommendedName>
        <fullName evidence="6">Zn(2)-C6 fungal-type domain-containing protein</fullName>
    </recommendedName>
</protein>
<evidence type="ECO:0000313" key="7">
    <source>
        <dbReference type="EMBL" id="PLB50117.1"/>
    </source>
</evidence>
<dbReference type="GO" id="GO:0000981">
    <property type="term" value="F:DNA-binding transcription factor activity, RNA polymerase II-specific"/>
    <property type="evidence" value="ECO:0007669"/>
    <property type="project" value="InterPro"/>
</dbReference>
<feature type="domain" description="Zn(2)-C6 fungal-type" evidence="6">
    <location>
        <begin position="11"/>
        <end position="39"/>
    </location>
</feature>
<dbReference type="GO" id="GO:0005634">
    <property type="term" value="C:nucleus"/>
    <property type="evidence" value="ECO:0007669"/>
    <property type="project" value="TreeGrafter"/>
</dbReference>
<keyword evidence="3" id="KW-0804">Transcription</keyword>
<proteinExistence type="predicted"/>
<evidence type="ECO:0000259" key="6">
    <source>
        <dbReference type="PROSITE" id="PS50048"/>
    </source>
</evidence>
<dbReference type="VEuPathDB" id="FungiDB:P170DRAFT_380493"/>
<dbReference type="InterPro" id="IPR001138">
    <property type="entry name" value="Zn2Cys6_DnaBD"/>
</dbReference>